<name>A0A0A8Z3N8_ARUDO</name>
<sequence length="43" mass="4697">MGKIFASILGAASQLQQIFSKSLTVSRVCLLLYAYMLKSTGEK</sequence>
<reference evidence="1" key="1">
    <citation type="submission" date="2014-09" db="EMBL/GenBank/DDBJ databases">
        <authorList>
            <person name="Magalhaes I.L.F."/>
            <person name="Oliveira U."/>
            <person name="Santos F.R."/>
            <person name="Vidigal T.H.D.A."/>
            <person name="Brescovit A.D."/>
            <person name="Santos A.J."/>
        </authorList>
    </citation>
    <scope>NUCLEOTIDE SEQUENCE</scope>
    <source>
        <tissue evidence="1">Shoot tissue taken approximately 20 cm above the soil surface</tissue>
    </source>
</reference>
<evidence type="ECO:0000313" key="1">
    <source>
        <dbReference type="EMBL" id="JAD33999.1"/>
    </source>
</evidence>
<dbReference type="AlphaFoldDB" id="A0A0A8Z3N8"/>
<proteinExistence type="predicted"/>
<protein>
    <submittedName>
        <fullName evidence="1">Uncharacterized protein</fullName>
    </submittedName>
</protein>
<reference evidence="1" key="2">
    <citation type="journal article" date="2015" name="Data Brief">
        <title>Shoot transcriptome of the giant reed, Arundo donax.</title>
        <authorList>
            <person name="Barrero R.A."/>
            <person name="Guerrero F.D."/>
            <person name="Moolhuijzen P."/>
            <person name="Goolsby J.A."/>
            <person name="Tidwell J."/>
            <person name="Bellgard S.E."/>
            <person name="Bellgard M.I."/>
        </authorList>
    </citation>
    <scope>NUCLEOTIDE SEQUENCE</scope>
    <source>
        <tissue evidence="1">Shoot tissue taken approximately 20 cm above the soil surface</tissue>
    </source>
</reference>
<organism evidence="1">
    <name type="scientific">Arundo donax</name>
    <name type="common">Giant reed</name>
    <name type="synonym">Donax arundinaceus</name>
    <dbReference type="NCBI Taxonomy" id="35708"/>
    <lineage>
        <taxon>Eukaryota</taxon>
        <taxon>Viridiplantae</taxon>
        <taxon>Streptophyta</taxon>
        <taxon>Embryophyta</taxon>
        <taxon>Tracheophyta</taxon>
        <taxon>Spermatophyta</taxon>
        <taxon>Magnoliopsida</taxon>
        <taxon>Liliopsida</taxon>
        <taxon>Poales</taxon>
        <taxon>Poaceae</taxon>
        <taxon>PACMAD clade</taxon>
        <taxon>Arundinoideae</taxon>
        <taxon>Arundineae</taxon>
        <taxon>Arundo</taxon>
    </lineage>
</organism>
<accession>A0A0A8Z3N8</accession>
<dbReference type="EMBL" id="GBRH01263896">
    <property type="protein sequence ID" value="JAD33999.1"/>
    <property type="molecule type" value="Transcribed_RNA"/>
</dbReference>